<dbReference type="OrthoDB" id="10315987at2759"/>
<dbReference type="EMBL" id="JOJR01000059">
    <property type="protein sequence ID" value="RCN47619.1"/>
    <property type="molecule type" value="Genomic_DNA"/>
</dbReference>
<comment type="caution">
    <text evidence="2">The sequence shown here is derived from an EMBL/GenBank/DDBJ whole genome shotgun (WGS) entry which is preliminary data.</text>
</comment>
<proteinExistence type="predicted"/>
<keyword evidence="3" id="KW-1185">Reference proteome</keyword>
<dbReference type="AlphaFoldDB" id="A0A368GWA3"/>
<gene>
    <name evidence="2" type="ORF">ANCCAN_06285</name>
</gene>
<evidence type="ECO:0000256" key="1">
    <source>
        <dbReference type="SAM" id="MobiDB-lite"/>
    </source>
</evidence>
<sequence length="161" mass="18809">MMCRVQFNHDDPYHKPWNLVKLVRELSEYEELPNRDEPVAQGGSHDHRRGYGTDDERVTGRDSLNANHRYGTPSDPTHNRGHRCPPLDEALDIIGSLLESCEISRAIDRRSPWLLPRMRRFVALHEGDGRRSDRESYYGSETSSYAFSDEESRRRPRAHDY</sequence>
<organism evidence="2 3">
    <name type="scientific">Ancylostoma caninum</name>
    <name type="common">Dog hookworm</name>
    <dbReference type="NCBI Taxonomy" id="29170"/>
    <lineage>
        <taxon>Eukaryota</taxon>
        <taxon>Metazoa</taxon>
        <taxon>Ecdysozoa</taxon>
        <taxon>Nematoda</taxon>
        <taxon>Chromadorea</taxon>
        <taxon>Rhabditida</taxon>
        <taxon>Rhabditina</taxon>
        <taxon>Rhabditomorpha</taxon>
        <taxon>Strongyloidea</taxon>
        <taxon>Ancylostomatidae</taxon>
        <taxon>Ancylostomatinae</taxon>
        <taxon>Ancylostoma</taxon>
    </lineage>
</organism>
<accession>A0A368GWA3</accession>
<feature type="region of interest" description="Disordered" evidence="1">
    <location>
        <begin position="33"/>
        <end position="84"/>
    </location>
</feature>
<reference evidence="2 3" key="1">
    <citation type="submission" date="2014-10" db="EMBL/GenBank/DDBJ databases">
        <title>Draft genome of the hookworm Ancylostoma caninum.</title>
        <authorList>
            <person name="Mitreva M."/>
        </authorList>
    </citation>
    <scope>NUCLEOTIDE SEQUENCE [LARGE SCALE GENOMIC DNA]</scope>
    <source>
        <strain evidence="2 3">Baltimore</strain>
    </source>
</reference>
<name>A0A368GWA3_ANCCA</name>
<protein>
    <submittedName>
        <fullName evidence="2">Uncharacterized protein</fullName>
    </submittedName>
</protein>
<dbReference type="STRING" id="29170.A0A368GWA3"/>
<evidence type="ECO:0000313" key="3">
    <source>
        <dbReference type="Proteomes" id="UP000252519"/>
    </source>
</evidence>
<dbReference type="Proteomes" id="UP000252519">
    <property type="component" value="Unassembled WGS sequence"/>
</dbReference>
<feature type="compositionally biased region" description="Basic and acidic residues" evidence="1">
    <location>
        <begin position="49"/>
        <end position="60"/>
    </location>
</feature>
<evidence type="ECO:0000313" key="2">
    <source>
        <dbReference type="EMBL" id="RCN47619.1"/>
    </source>
</evidence>
<feature type="compositionally biased region" description="Basic and acidic residues" evidence="1">
    <location>
        <begin position="150"/>
        <end position="161"/>
    </location>
</feature>
<feature type="region of interest" description="Disordered" evidence="1">
    <location>
        <begin position="128"/>
        <end position="161"/>
    </location>
</feature>